<dbReference type="Proteomes" id="UP001302274">
    <property type="component" value="Unassembled WGS sequence"/>
</dbReference>
<dbReference type="InterPro" id="IPR002686">
    <property type="entry name" value="Transposase_17"/>
</dbReference>
<evidence type="ECO:0000313" key="3">
    <source>
        <dbReference type="Proteomes" id="UP001302274"/>
    </source>
</evidence>
<dbReference type="PANTHER" id="PTHR36966">
    <property type="entry name" value="REP-ASSOCIATED TYROSINE TRANSPOSASE"/>
    <property type="match status" value="1"/>
</dbReference>
<dbReference type="RefSeq" id="WP_323576943.1">
    <property type="nucleotide sequence ID" value="NZ_JAYGJQ010000002.1"/>
</dbReference>
<dbReference type="EMBL" id="JAYGJQ010000002">
    <property type="protein sequence ID" value="MEA9357049.1"/>
    <property type="molecule type" value="Genomic_DNA"/>
</dbReference>
<dbReference type="SUPFAM" id="SSF143422">
    <property type="entry name" value="Transposase IS200-like"/>
    <property type="match status" value="1"/>
</dbReference>
<reference evidence="2 3" key="1">
    <citation type="submission" date="2023-11" db="EMBL/GenBank/DDBJ databases">
        <title>A Novel Polar Bacteriovorax (B. antarcticus) Isolated from the Biocrust in Antarctica.</title>
        <authorList>
            <person name="Mun W."/>
            <person name="Choi S.Y."/>
            <person name="Mitchell R.J."/>
        </authorList>
    </citation>
    <scope>NUCLEOTIDE SEQUENCE [LARGE SCALE GENOMIC DNA]</scope>
    <source>
        <strain evidence="2 3">PP10</strain>
    </source>
</reference>
<dbReference type="Pfam" id="PF01797">
    <property type="entry name" value="Y1_Tnp"/>
    <property type="match status" value="1"/>
</dbReference>
<evidence type="ECO:0000259" key="1">
    <source>
        <dbReference type="SMART" id="SM01321"/>
    </source>
</evidence>
<proteinExistence type="predicted"/>
<dbReference type="SMART" id="SM01321">
    <property type="entry name" value="Y1_Tnp"/>
    <property type="match status" value="1"/>
</dbReference>
<dbReference type="InterPro" id="IPR052715">
    <property type="entry name" value="RAYT_transposase"/>
</dbReference>
<organism evidence="2 3">
    <name type="scientific">Bacteriovorax antarcticus</name>
    <dbReference type="NCBI Taxonomy" id="3088717"/>
    <lineage>
        <taxon>Bacteria</taxon>
        <taxon>Pseudomonadati</taxon>
        <taxon>Bdellovibrionota</taxon>
        <taxon>Bacteriovoracia</taxon>
        <taxon>Bacteriovoracales</taxon>
        <taxon>Bacteriovoracaceae</taxon>
        <taxon>Bacteriovorax</taxon>
    </lineage>
</organism>
<keyword evidence="3" id="KW-1185">Reference proteome</keyword>
<name>A0ABU5VVH5_9BACT</name>
<protein>
    <submittedName>
        <fullName evidence="2">Transposase</fullName>
    </submittedName>
</protein>
<dbReference type="Gene3D" id="3.30.70.1290">
    <property type="entry name" value="Transposase IS200-like"/>
    <property type="match status" value="1"/>
</dbReference>
<dbReference type="PANTHER" id="PTHR36966:SF1">
    <property type="entry name" value="REP-ASSOCIATED TYROSINE TRANSPOSASE"/>
    <property type="match status" value="1"/>
</dbReference>
<sequence length="220" mass="25819">MKKLRKHTQLNFLNLKRAGRPAIHDVGIRHVRRFRLKRASSLHLTIKVRENKADIQSKRILKALHHAIKRARMKGLKIVHYTLEYNHVHLLVESVDNKTLHKGMQAFGITIAKAINKIKRTKGTVYKNRYHLRLISSPRQLRNVLHYIFNNGVKHKRTSSKIDLFNSMIAEAKINVLYPKEAKKIWADVQKNEFLKAFQIDLFRILSPGEIYFKSISYIV</sequence>
<gene>
    <name evidence="2" type="ORF">SHI21_12565</name>
</gene>
<feature type="domain" description="Transposase IS200-like" evidence="1">
    <location>
        <begin position="37"/>
        <end position="151"/>
    </location>
</feature>
<evidence type="ECO:0000313" key="2">
    <source>
        <dbReference type="EMBL" id="MEA9357049.1"/>
    </source>
</evidence>
<dbReference type="InterPro" id="IPR036515">
    <property type="entry name" value="Transposase_17_sf"/>
</dbReference>
<accession>A0ABU5VVH5</accession>
<comment type="caution">
    <text evidence="2">The sequence shown here is derived from an EMBL/GenBank/DDBJ whole genome shotgun (WGS) entry which is preliminary data.</text>
</comment>